<dbReference type="AlphaFoldDB" id="A0A5B7ZXH1"/>
<organism evidence="1 2">
    <name type="scientific">Hymenobacter jejuensis</name>
    <dbReference type="NCBI Taxonomy" id="2502781"/>
    <lineage>
        <taxon>Bacteria</taxon>
        <taxon>Pseudomonadati</taxon>
        <taxon>Bacteroidota</taxon>
        <taxon>Cytophagia</taxon>
        <taxon>Cytophagales</taxon>
        <taxon>Hymenobacteraceae</taxon>
        <taxon>Hymenobacter</taxon>
    </lineage>
</organism>
<reference evidence="1 2" key="1">
    <citation type="submission" date="2019-06" db="EMBL/GenBank/DDBJ databases">
        <authorList>
            <person name="Srinivasan S."/>
        </authorList>
    </citation>
    <scope>NUCLEOTIDE SEQUENCE [LARGE SCALE GENOMIC DNA]</scope>
    <source>
        <strain evidence="1 2">17J68-5</strain>
    </source>
</reference>
<protein>
    <submittedName>
        <fullName evidence="1">Uncharacterized protein</fullName>
    </submittedName>
</protein>
<evidence type="ECO:0000313" key="2">
    <source>
        <dbReference type="Proteomes" id="UP000305398"/>
    </source>
</evidence>
<gene>
    <name evidence="1" type="ORF">FHG12_04975</name>
</gene>
<dbReference type="Proteomes" id="UP000305398">
    <property type="component" value="Chromosome"/>
</dbReference>
<sequence>MANEPAPTDRLNLTIKSLKNGLTSIPLSAAMDMLEAWQQDFLQSGQPALQDIGREIGNLQSLLTTSKLDGGAIGQSLSLLGSQTNQAAFQAPADQQADLRTIGDLLIKKGAELDKQR</sequence>
<dbReference type="OrthoDB" id="884743at2"/>
<keyword evidence="2" id="KW-1185">Reference proteome</keyword>
<evidence type="ECO:0000313" key="1">
    <source>
        <dbReference type="EMBL" id="QDA59499.1"/>
    </source>
</evidence>
<name>A0A5B7ZXH1_9BACT</name>
<dbReference type="KEGG" id="hyj:FHG12_04975"/>
<dbReference type="RefSeq" id="WP_139514680.1">
    <property type="nucleotide sequence ID" value="NZ_CP040896.1"/>
</dbReference>
<accession>A0A5B7ZXH1</accession>
<proteinExistence type="predicted"/>
<dbReference type="EMBL" id="CP040896">
    <property type="protein sequence ID" value="QDA59499.1"/>
    <property type="molecule type" value="Genomic_DNA"/>
</dbReference>